<evidence type="ECO:0000313" key="3">
    <source>
        <dbReference type="EMBL" id="VDM83241.1"/>
    </source>
</evidence>
<keyword evidence="1" id="KW-0547">Nucleotide-binding</keyword>
<keyword evidence="4" id="KW-1185">Reference proteome</keyword>
<sequence length="157" mass="17315">MTNRAPGSASASASTTNSQGVLMVGPNFKVGKKIGCGNFGELRLGKNLYNNEHVGKKIGCGNFGELRLGKNLYNNEHVAIKLEPMKSKAPQLHLEYRFYKLLGQSEGLPQVHYFGPCGKYNALVMELLGHSLEDLFDLCDRHFSLKTVAMVAMQLVR</sequence>
<dbReference type="InterPro" id="IPR017441">
    <property type="entry name" value="Protein_kinase_ATP_BS"/>
</dbReference>
<dbReference type="InterPro" id="IPR000719">
    <property type="entry name" value="Prot_kinase_dom"/>
</dbReference>
<dbReference type="SUPFAM" id="SSF56112">
    <property type="entry name" value="Protein kinase-like (PK-like)"/>
    <property type="match status" value="1"/>
</dbReference>
<evidence type="ECO:0000259" key="2">
    <source>
        <dbReference type="PROSITE" id="PS50011"/>
    </source>
</evidence>
<organism evidence="3 4">
    <name type="scientific">Strongylus vulgaris</name>
    <name type="common">Blood worm</name>
    <dbReference type="NCBI Taxonomy" id="40348"/>
    <lineage>
        <taxon>Eukaryota</taxon>
        <taxon>Metazoa</taxon>
        <taxon>Ecdysozoa</taxon>
        <taxon>Nematoda</taxon>
        <taxon>Chromadorea</taxon>
        <taxon>Rhabditida</taxon>
        <taxon>Rhabditina</taxon>
        <taxon>Rhabditomorpha</taxon>
        <taxon>Strongyloidea</taxon>
        <taxon>Strongylidae</taxon>
        <taxon>Strongylus</taxon>
    </lineage>
</organism>
<dbReference type="AlphaFoldDB" id="A0A3P7JCC2"/>
<keyword evidence="1" id="KW-0067">ATP-binding</keyword>
<evidence type="ECO:0000256" key="1">
    <source>
        <dbReference type="PROSITE-ProRule" id="PRU10141"/>
    </source>
</evidence>
<evidence type="ECO:0000313" key="4">
    <source>
        <dbReference type="Proteomes" id="UP000270094"/>
    </source>
</evidence>
<dbReference type="GO" id="GO:0004672">
    <property type="term" value="F:protein kinase activity"/>
    <property type="evidence" value="ECO:0007669"/>
    <property type="project" value="InterPro"/>
</dbReference>
<proteinExistence type="predicted"/>
<name>A0A3P7JCC2_STRVU</name>
<reference evidence="3 4" key="1">
    <citation type="submission" date="2018-11" db="EMBL/GenBank/DDBJ databases">
        <authorList>
            <consortium name="Pathogen Informatics"/>
        </authorList>
    </citation>
    <scope>NUCLEOTIDE SEQUENCE [LARGE SCALE GENOMIC DNA]</scope>
</reference>
<feature type="domain" description="Protein kinase" evidence="2">
    <location>
        <begin position="28"/>
        <end position="157"/>
    </location>
</feature>
<dbReference type="PROSITE" id="PS00107">
    <property type="entry name" value="PROTEIN_KINASE_ATP"/>
    <property type="match status" value="1"/>
</dbReference>
<dbReference type="Proteomes" id="UP000270094">
    <property type="component" value="Unassembled WGS sequence"/>
</dbReference>
<dbReference type="OrthoDB" id="5800476at2759"/>
<dbReference type="PANTHER" id="PTHR11909">
    <property type="entry name" value="CASEIN KINASE-RELATED"/>
    <property type="match status" value="1"/>
</dbReference>
<dbReference type="Gene3D" id="3.30.200.20">
    <property type="entry name" value="Phosphorylase Kinase, domain 1"/>
    <property type="match status" value="2"/>
</dbReference>
<feature type="binding site" evidence="1">
    <location>
        <position position="81"/>
    </location>
    <ligand>
        <name>ATP</name>
        <dbReference type="ChEBI" id="CHEBI:30616"/>
    </ligand>
</feature>
<dbReference type="EMBL" id="UYYB01121896">
    <property type="protein sequence ID" value="VDM83241.1"/>
    <property type="molecule type" value="Genomic_DNA"/>
</dbReference>
<dbReference type="InterPro" id="IPR011009">
    <property type="entry name" value="Kinase-like_dom_sf"/>
</dbReference>
<accession>A0A3P7JCC2</accession>
<gene>
    <name evidence="3" type="ORF">SVUK_LOCUS18239</name>
</gene>
<dbReference type="PROSITE" id="PS50011">
    <property type="entry name" value="PROTEIN_KINASE_DOM"/>
    <property type="match status" value="1"/>
</dbReference>
<protein>
    <recommendedName>
        <fullName evidence="2">Protein kinase domain-containing protein</fullName>
    </recommendedName>
</protein>
<dbReference type="InterPro" id="IPR050235">
    <property type="entry name" value="CK1_Ser-Thr_kinase"/>
</dbReference>
<dbReference type="GO" id="GO:0005524">
    <property type="term" value="F:ATP binding"/>
    <property type="evidence" value="ECO:0007669"/>
    <property type="project" value="UniProtKB-UniRule"/>
</dbReference>